<protein>
    <submittedName>
        <fullName evidence="3">MXAN_6640 family putative metalloprotease</fullName>
    </submittedName>
</protein>
<evidence type="ECO:0000256" key="1">
    <source>
        <dbReference type="SAM" id="MobiDB-lite"/>
    </source>
</evidence>
<dbReference type="RefSeq" id="WP_343919185.1">
    <property type="nucleotide sequence ID" value="NZ_BAAAJT010000002.1"/>
</dbReference>
<evidence type="ECO:0000256" key="2">
    <source>
        <dbReference type="SAM" id="SignalP"/>
    </source>
</evidence>
<dbReference type="EMBL" id="JBHUGD010000003">
    <property type="protein sequence ID" value="MFD1947779.1"/>
    <property type="molecule type" value="Genomic_DNA"/>
</dbReference>
<accession>A0ABW4TQK9</accession>
<keyword evidence="4" id="KW-1185">Reference proteome</keyword>
<evidence type="ECO:0000313" key="4">
    <source>
        <dbReference type="Proteomes" id="UP001597351"/>
    </source>
</evidence>
<feature type="chain" id="PRO_5046047535" evidence="2">
    <location>
        <begin position="27"/>
        <end position="536"/>
    </location>
</feature>
<dbReference type="NCBIfam" id="NF045524">
    <property type="entry name" value="MXAN_6640_HExxH"/>
    <property type="match status" value="1"/>
</dbReference>
<keyword evidence="3" id="KW-0645">Protease</keyword>
<feature type="signal peptide" evidence="2">
    <location>
        <begin position="1"/>
        <end position="26"/>
    </location>
</feature>
<dbReference type="GO" id="GO:0008237">
    <property type="term" value="F:metallopeptidase activity"/>
    <property type="evidence" value="ECO:0007669"/>
    <property type="project" value="UniProtKB-KW"/>
</dbReference>
<evidence type="ECO:0000313" key="3">
    <source>
        <dbReference type="EMBL" id="MFD1947779.1"/>
    </source>
</evidence>
<keyword evidence="3" id="KW-0482">Metalloprotease</keyword>
<sequence length="536" mass="57834">MRARLAAALLAALLTVPLLGVTSASAAPRDLTGPELPGPTAVTAGDRATAALDRAQRLLTEKSSAAARRQAEKGADATLALRNLVRAYDDLSASDREAADRLLARPTDGGADPDGNGYTTTEATPRCGDVVCIHYVPTTSDAPNMTDTSPANGVPDSVEQALALAEGVNSTYTAAGYRRPDPDGSLGGSSGKVDIYLANLGDQGLYGYCTTDQGGDTYNRWAYCVIDDDFAEFPANTPLENLQVTLAHEYFHAVQFAYDTFEDGWVMEATATWAEEQLFDSVDDNRQYIQAGQVGRPYYPLDYYGDSAHYGNWVFFQYLTERWRGETGGMPTLVLDLWKRLSGRAGDPDDFSTQALQNVLAARGTSFTKTYGQFAEAMRQPAKALAEGKAAAYRPAAPADSATLSPRVRVAAGEIPVNHLTNLALRIKPSRKLGSADWRLKVQVDMPPKATAPVSRVVTHLKSGKTASTTLKFRKRGWSTTAGAFSARKVKYVELVIANASRRSNCWVSIDSPFACLGQPLDDGKVFGIRTTAFRR</sequence>
<comment type="caution">
    <text evidence="3">The sequence shown here is derived from an EMBL/GenBank/DDBJ whole genome shotgun (WGS) entry which is preliminary data.</text>
</comment>
<feature type="region of interest" description="Disordered" evidence="1">
    <location>
        <begin position="103"/>
        <end position="122"/>
    </location>
</feature>
<name>A0ABW4TQK9_9ACTN</name>
<keyword evidence="3" id="KW-0378">Hydrolase</keyword>
<gene>
    <name evidence="3" type="ORF">ACFSDE_13345</name>
</gene>
<reference evidence="4" key="1">
    <citation type="journal article" date="2019" name="Int. J. Syst. Evol. Microbiol.">
        <title>The Global Catalogue of Microorganisms (GCM) 10K type strain sequencing project: providing services to taxonomists for standard genome sequencing and annotation.</title>
        <authorList>
            <consortium name="The Broad Institute Genomics Platform"/>
            <consortium name="The Broad Institute Genome Sequencing Center for Infectious Disease"/>
            <person name="Wu L."/>
            <person name="Ma J."/>
        </authorList>
    </citation>
    <scope>NUCLEOTIDE SEQUENCE [LARGE SCALE GENOMIC DNA]</scope>
    <source>
        <strain evidence="4">CGMCC 1.12477</strain>
    </source>
</reference>
<dbReference type="Proteomes" id="UP001597351">
    <property type="component" value="Unassembled WGS sequence"/>
</dbReference>
<keyword evidence="2" id="KW-0732">Signal</keyword>
<proteinExistence type="predicted"/>
<organism evidence="3 4">
    <name type="scientific">Nocardioides aestuarii</name>
    <dbReference type="NCBI Taxonomy" id="252231"/>
    <lineage>
        <taxon>Bacteria</taxon>
        <taxon>Bacillati</taxon>
        <taxon>Actinomycetota</taxon>
        <taxon>Actinomycetes</taxon>
        <taxon>Propionibacteriales</taxon>
        <taxon>Nocardioidaceae</taxon>
        <taxon>Nocardioides</taxon>
    </lineage>
</organism>